<organism evidence="6 7">
    <name type="scientific">Dissostichus mawsoni</name>
    <name type="common">Antarctic cod</name>
    <dbReference type="NCBI Taxonomy" id="36200"/>
    <lineage>
        <taxon>Eukaryota</taxon>
        <taxon>Metazoa</taxon>
        <taxon>Chordata</taxon>
        <taxon>Craniata</taxon>
        <taxon>Vertebrata</taxon>
        <taxon>Euteleostomi</taxon>
        <taxon>Actinopterygii</taxon>
        <taxon>Neopterygii</taxon>
        <taxon>Teleostei</taxon>
        <taxon>Neoteleostei</taxon>
        <taxon>Acanthomorphata</taxon>
        <taxon>Eupercaria</taxon>
        <taxon>Perciformes</taxon>
        <taxon>Notothenioidei</taxon>
        <taxon>Nototheniidae</taxon>
        <taxon>Dissostichus</taxon>
    </lineage>
</organism>
<dbReference type="GO" id="GO:0016887">
    <property type="term" value="F:ATP hydrolysis activity"/>
    <property type="evidence" value="ECO:0007669"/>
    <property type="project" value="TreeGrafter"/>
</dbReference>
<dbReference type="Pfam" id="PF00225">
    <property type="entry name" value="Kinesin"/>
    <property type="match status" value="1"/>
</dbReference>
<keyword evidence="2" id="KW-0547">Nucleotide-binding</keyword>
<comment type="subcellular location">
    <subcellularLocation>
        <location evidence="1">Cytoplasm</location>
        <location evidence="1">Cytoskeleton</location>
    </subcellularLocation>
</comment>
<dbReference type="PANTHER" id="PTHR24115:SF344">
    <property type="entry name" value="KINESIN-LIKE PROTEIN KIF28P"/>
    <property type="match status" value="1"/>
</dbReference>
<dbReference type="PANTHER" id="PTHR24115">
    <property type="entry name" value="KINESIN-RELATED"/>
    <property type="match status" value="1"/>
</dbReference>
<dbReference type="OrthoDB" id="3176171at2759"/>
<keyword evidence="3" id="KW-0067">ATP-binding</keyword>
<comment type="caution">
    <text evidence="6">The sequence shown here is derived from an EMBL/GenBank/DDBJ whole genome shotgun (WGS) entry which is preliminary data.</text>
</comment>
<dbReference type="Proteomes" id="UP000518266">
    <property type="component" value="Unassembled WGS sequence"/>
</dbReference>
<keyword evidence="7" id="KW-1185">Reference proteome</keyword>
<reference evidence="6 7" key="1">
    <citation type="submission" date="2020-03" db="EMBL/GenBank/DDBJ databases">
        <title>Dissostichus mawsoni Genome sequencing and assembly.</title>
        <authorList>
            <person name="Park H."/>
        </authorList>
    </citation>
    <scope>NUCLEOTIDE SEQUENCE [LARGE SCALE GENOMIC DNA]</scope>
    <source>
        <strain evidence="6">DM0001</strain>
        <tissue evidence="6">Muscle</tissue>
    </source>
</reference>
<gene>
    <name evidence="6" type="ORF">F7725_026140</name>
</gene>
<sequence>MVTSSITIQDPRESQSRRSFCFDYAYWSHSGFTRDRGGLYGYNATLLAYGQTGSGKSYSMVGYGPNKGLVVDLLSRGSRTPGGLRVREEQQRGFYVEGLRTVPCDSAPQVEGGRLNTSIFSNKLCETGKGS</sequence>
<dbReference type="GO" id="GO:0005874">
    <property type="term" value="C:microtubule"/>
    <property type="evidence" value="ECO:0007669"/>
    <property type="project" value="TreeGrafter"/>
</dbReference>
<evidence type="ECO:0000259" key="5">
    <source>
        <dbReference type="Pfam" id="PF00225"/>
    </source>
</evidence>
<dbReference type="GO" id="GO:0003777">
    <property type="term" value="F:microtubule motor activity"/>
    <property type="evidence" value="ECO:0007669"/>
    <property type="project" value="InterPro"/>
</dbReference>
<dbReference type="Gene3D" id="3.40.850.10">
    <property type="entry name" value="Kinesin motor domain"/>
    <property type="match status" value="1"/>
</dbReference>
<feature type="domain" description="Kinesin motor" evidence="5">
    <location>
        <begin position="13"/>
        <end position="69"/>
    </location>
</feature>
<keyword evidence="4" id="KW-0963">Cytoplasm</keyword>
<protein>
    <recommendedName>
        <fullName evidence="5">Kinesin motor domain-containing protein</fullName>
    </recommendedName>
</protein>
<evidence type="ECO:0000256" key="1">
    <source>
        <dbReference type="ARBA" id="ARBA00004245"/>
    </source>
</evidence>
<evidence type="ECO:0000313" key="7">
    <source>
        <dbReference type="Proteomes" id="UP000518266"/>
    </source>
</evidence>
<dbReference type="InterPro" id="IPR027640">
    <property type="entry name" value="Kinesin-like_fam"/>
</dbReference>
<dbReference type="InterPro" id="IPR027417">
    <property type="entry name" value="P-loop_NTPase"/>
</dbReference>
<proteinExistence type="predicted"/>
<dbReference type="GO" id="GO:0005524">
    <property type="term" value="F:ATP binding"/>
    <property type="evidence" value="ECO:0007669"/>
    <property type="project" value="UniProtKB-KW"/>
</dbReference>
<evidence type="ECO:0000313" key="6">
    <source>
        <dbReference type="EMBL" id="KAF3832475.1"/>
    </source>
</evidence>
<dbReference type="GO" id="GO:0005871">
    <property type="term" value="C:kinesin complex"/>
    <property type="evidence" value="ECO:0007669"/>
    <property type="project" value="TreeGrafter"/>
</dbReference>
<dbReference type="InterPro" id="IPR036961">
    <property type="entry name" value="Kinesin_motor_dom_sf"/>
</dbReference>
<keyword evidence="4" id="KW-0206">Cytoskeleton</keyword>
<accession>A0A7J5X6B8</accession>
<evidence type="ECO:0000256" key="2">
    <source>
        <dbReference type="ARBA" id="ARBA00022741"/>
    </source>
</evidence>
<dbReference type="AlphaFoldDB" id="A0A7J5X6B8"/>
<dbReference type="EMBL" id="JAAKFY010000027">
    <property type="protein sequence ID" value="KAF3832475.1"/>
    <property type="molecule type" value="Genomic_DNA"/>
</dbReference>
<dbReference type="GO" id="GO:0008017">
    <property type="term" value="F:microtubule binding"/>
    <property type="evidence" value="ECO:0007669"/>
    <property type="project" value="InterPro"/>
</dbReference>
<evidence type="ECO:0000256" key="4">
    <source>
        <dbReference type="ARBA" id="ARBA00023212"/>
    </source>
</evidence>
<name>A0A7J5X6B8_DISMA</name>
<dbReference type="GO" id="GO:0047496">
    <property type="term" value="P:vesicle transport along microtubule"/>
    <property type="evidence" value="ECO:0007669"/>
    <property type="project" value="TreeGrafter"/>
</dbReference>
<dbReference type="InterPro" id="IPR001752">
    <property type="entry name" value="Kinesin_motor_dom"/>
</dbReference>
<evidence type="ECO:0000256" key="3">
    <source>
        <dbReference type="ARBA" id="ARBA00022840"/>
    </source>
</evidence>
<dbReference type="SUPFAM" id="SSF52540">
    <property type="entry name" value="P-loop containing nucleoside triphosphate hydrolases"/>
    <property type="match status" value="1"/>
</dbReference>